<gene>
    <name evidence="1" type="ORF">SDC9_205182</name>
</gene>
<protein>
    <submittedName>
        <fullName evidence="1">Uncharacterized protein</fullName>
    </submittedName>
</protein>
<evidence type="ECO:0000313" key="1">
    <source>
        <dbReference type="EMBL" id="MPN57488.1"/>
    </source>
</evidence>
<dbReference type="AlphaFoldDB" id="A0A645J1D2"/>
<proteinExistence type="predicted"/>
<name>A0A645J1D2_9ZZZZ</name>
<dbReference type="EMBL" id="VSSQ01129054">
    <property type="protein sequence ID" value="MPN57488.1"/>
    <property type="molecule type" value="Genomic_DNA"/>
</dbReference>
<sequence>MHAVNPAHARLKALHGVHHLPVKAAFVEVGGFDEDGQHVHAYGIAADDGVVVAVVA</sequence>
<reference evidence="1" key="1">
    <citation type="submission" date="2019-08" db="EMBL/GenBank/DDBJ databases">
        <authorList>
            <person name="Kucharzyk K."/>
            <person name="Murdoch R.W."/>
            <person name="Higgins S."/>
            <person name="Loffler F."/>
        </authorList>
    </citation>
    <scope>NUCLEOTIDE SEQUENCE</scope>
</reference>
<accession>A0A645J1D2</accession>
<comment type="caution">
    <text evidence="1">The sequence shown here is derived from an EMBL/GenBank/DDBJ whole genome shotgun (WGS) entry which is preliminary data.</text>
</comment>
<organism evidence="1">
    <name type="scientific">bioreactor metagenome</name>
    <dbReference type="NCBI Taxonomy" id="1076179"/>
    <lineage>
        <taxon>unclassified sequences</taxon>
        <taxon>metagenomes</taxon>
        <taxon>ecological metagenomes</taxon>
    </lineage>
</organism>